<dbReference type="InterPro" id="IPR003594">
    <property type="entry name" value="HATPase_dom"/>
</dbReference>
<keyword evidence="10" id="KW-0902">Two-component regulatory system</keyword>
<evidence type="ECO:0000256" key="9">
    <source>
        <dbReference type="ARBA" id="ARBA00022840"/>
    </source>
</evidence>
<dbReference type="SUPFAM" id="SSF50341">
    <property type="entry name" value="CheW-like"/>
    <property type="match status" value="1"/>
</dbReference>
<dbReference type="EC" id="2.7.13.3" evidence="2"/>
<dbReference type="InterPro" id="IPR002545">
    <property type="entry name" value="CheW-lke_dom"/>
</dbReference>
<sequence length="721" mass="75518">MQIDMNQFRAVFFSEAAEHLDAIESGLLRLEANPADRDVLDAVFRGAHTIKGAGGTFGFPEIARFTHGMENLLDRARDGTVALTRTVINVLLRATDVLGGLIESAQTGAAPPPATNAVLDELQAAVGAGAAAAAGAAEPPPVAAAAPAEPRRYRVTFAPGRDVFRCGADPINLLRDLAELGPLGDVAADVSALPALGDLDPDTCYLGWSTELTTTRTAAAVRDVFCFLPEDGRVSVDEIGAAGPPASAIAPEPLPPAAAPPAPPAPAASAAVPAAPAPAPGESTYPGVERRAPDRSSIRVPVEKVDRLVNLIEELIVSQSMLNQLVGRLSPEAMSWLWEAASAPDAPHELMESVVGLDRHLRSLCEVTTSSDRNLRELQERVMAVRMVPIGTITGRFPRLVRELSGTLGKKIRFEIAGEDTELDKQVIERVGDPLMHLIRNSADHGLESPAERAAAGKPEEGVIRLTAAQRGDSVLVEVSDDGRGLDLARIRAKAVARGVIAPTDTLTDDEVRELIFRPGFSTAEAVTDVSGRGVGMDVVKSNIAALNGSVAVASEPGRGTRVRIKLPLTMAILDGLCLGIGEDVYVVPLLNVVESLRPRPAEVKSVLGRGTVVMVRGEPVPLWSLAALVDRPAAITDPAAGLVVIVEGDGKRYGLLVDELIGQSQVVIKTLEANYRRVDGIVGATILGDGRVGMILNVHGLPGLGARGLPPATAEPATSA</sequence>
<dbReference type="PROSITE" id="PS50109">
    <property type="entry name" value="HIS_KIN"/>
    <property type="match status" value="1"/>
</dbReference>
<gene>
    <name evidence="17" type="ORF">FTUN_5824</name>
</gene>
<feature type="domain" description="CheW-like" evidence="15">
    <location>
        <begin position="573"/>
        <end position="708"/>
    </location>
</feature>
<dbReference type="FunFam" id="2.30.30.40:FF:000048">
    <property type="entry name" value="Chemotaxis protein CheA, putative"/>
    <property type="match status" value="1"/>
</dbReference>
<reference evidence="18" key="1">
    <citation type="submission" date="2020-05" db="EMBL/GenBank/DDBJ databases">
        <title>Frigoriglobus tundricola gen. nov., sp. nov., a psychrotolerant cellulolytic planctomycete of the family Gemmataceae with two divergent copies of 16S rRNA gene.</title>
        <authorList>
            <person name="Kulichevskaya I.S."/>
            <person name="Ivanova A.A."/>
            <person name="Naumoff D.G."/>
            <person name="Beletsky A.V."/>
            <person name="Rijpstra W.I.C."/>
            <person name="Sinninghe Damste J.S."/>
            <person name="Mardanov A.V."/>
            <person name="Ravin N.V."/>
            <person name="Dedysh S.N."/>
        </authorList>
    </citation>
    <scope>NUCLEOTIDE SEQUENCE [LARGE SCALE GENOMIC DNA]</scope>
    <source>
        <strain evidence="18">PL17</strain>
    </source>
</reference>
<dbReference type="Pfam" id="PF01584">
    <property type="entry name" value="CheW"/>
    <property type="match status" value="1"/>
</dbReference>
<dbReference type="Pfam" id="PF02518">
    <property type="entry name" value="HATPase_c"/>
    <property type="match status" value="1"/>
</dbReference>
<dbReference type="Gene3D" id="3.30.565.10">
    <property type="entry name" value="Histidine kinase-like ATPase, C-terminal domain"/>
    <property type="match status" value="1"/>
</dbReference>
<dbReference type="SMART" id="SM00260">
    <property type="entry name" value="CheW"/>
    <property type="match status" value="1"/>
</dbReference>
<dbReference type="InterPro" id="IPR051315">
    <property type="entry name" value="Bact_Chemotaxis_CheA"/>
</dbReference>
<evidence type="ECO:0000256" key="2">
    <source>
        <dbReference type="ARBA" id="ARBA00012438"/>
    </source>
</evidence>
<dbReference type="GO" id="GO:0005524">
    <property type="term" value="F:ATP binding"/>
    <property type="evidence" value="ECO:0007669"/>
    <property type="project" value="UniProtKB-KW"/>
</dbReference>
<keyword evidence="7" id="KW-0547">Nucleotide-binding</keyword>
<evidence type="ECO:0000313" key="17">
    <source>
        <dbReference type="EMBL" id="QJW98240.1"/>
    </source>
</evidence>
<dbReference type="Proteomes" id="UP000503447">
    <property type="component" value="Chromosome"/>
</dbReference>
<keyword evidence="4" id="KW-0145">Chemotaxis</keyword>
<dbReference type="SUPFAM" id="SSF47226">
    <property type="entry name" value="Histidine-containing phosphotransfer domain, HPT domain"/>
    <property type="match status" value="1"/>
</dbReference>
<keyword evidence="5 12" id="KW-0597">Phosphoprotein</keyword>
<dbReference type="InterPro" id="IPR004358">
    <property type="entry name" value="Sig_transdc_His_kin-like_C"/>
</dbReference>
<dbReference type="SUPFAM" id="SSF55874">
    <property type="entry name" value="ATPase domain of HSP90 chaperone/DNA topoisomerase II/histidine kinase"/>
    <property type="match status" value="1"/>
</dbReference>
<dbReference type="FunFam" id="3.30.565.10:FF:000016">
    <property type="entry name" value="Chemotaxis protein CheA, putative"/>
    <property type="match status" value="1"/>
</dbReference>
<dbReference type="InterPro" id="IPR004105">
    <property type="entry name" value="CheA-like_dim"/>
</dbReference>
<evidence type="ECO:0000259" key="15">
    <source>
        <dbReference type="PROSITE" id="PS50851"/>
    </source>
</evidence>
<keyword evidence="18" id="KW-1185">Reference proteome</keyword>
<dbReference type="EMBL" id="CP053452">
    <property type="protein sequence ID" value="QJW98240.1"/>
    <property type="molecule type" value="Genomic_DNA"/>
</dbReference>
<dbReference type="KEGG" id="ftj:FTUN_5824"/>
<protein>
    <recommendedName>
        <fullName evidence="3">Chemotaxis protein CheA</fullName>
        <ecNumber evidence="2">2.7.13.3</ecNumber>
    </recommendedName>
</protein>
<dbReference type="InterPro" id="IPR005467">
    <property type="entry name" value="His_kinase_dom"/>
</dbReference>
<dbReference type="PROSITE" id="PS50894">
    <property type="entry name" value="HPT"/>
    <property type="match status" value="1"/>
</dbReference>
<dbReference type="RefSeq" id="WP_171473466.1">
    <property type="nucleotide sequence ID" value="NZ_CP053452.2"/>
</dbReference>
<dbReference type="GO" id="GO:0006935">
    <property type="term" value="P:chemotaxis"/>
    <property type="evidence" value="ECO:0007669"/>
    <property type="project" value="UniProtKB-KW"/>
</dbReference>
<feature type="region of interest" description="Disordered" evidence="13">
    <location>
        <begin position="246"/>
        <end position="296"/>
    </location>
</feature>
<dbReference type="Gene3D" id="1.10.287.560">
    <property type="entry name" value="Histidine kinase CheA-like, homodimeric domain"/>
    <property type="match status" value="1"/>
</dbReference>
<evidence type="ECO:0000256" key="7">
    <source>
        <dbReference type="ARBA" id="ARBA00022741"/>
    </source>
</evidence>
<dbReference type="SMART" id="SM00387">
    <property type="entry name" value="HATPase_c"/>
    <property type="match status" value="1"/>
</dbReference>
<evidence type="ECO:0000256" key="8">
    <source>
        <dbReference type="ARBA" id="ARBA00022777"/>
    </source>
</evidence>
<evidence type="ECO:0000259" key="14">
    <source>
        <dbReference type="PROSITE" id="PS50109"/>
    </source>
</evidence>
<evidence type="ECO:0000256" key="11">
    <source>
        <dbReference type="ARBA" id="ARBA00035100"/>
    </source>
</evidence>
<dbReference type="SMART" id="SM00073">
    <property type="entry name" value="HPT"/>
    <property type="match status" value="1"/>
</dbReference>
<accession>A0A6M5YXL8</accession>
<evidence type="ECO:0000256" key="10">
    <source>
        <dbReference type="ARBA" id="ARBA00023012"/>
    </source>
</evidence>
<dbReference type="Gene3D" id="2.30.30.40">
    <property type="entry name" value="SH3 Domains"/>
    <property type="match status" value="1"/>
</dbReference>
<dbReference type="PROSITE" id="PS50851">
    <property type="entry name" value="CHEW"/>
    <property type="match status" value="1"/>
</dbReference>
<dbReference type="CDD" id="cd00088">
    <property type="entry name" value="HPT"/>
    <property type="match status" value="1"/>
</dbReference>
<organism evidence="17 18">
    <name type="scientific">Frigoriglobus tundricola</name>
    <dbReference type="NCBI Taxonomy" id="2774151"/>
    <lineage>
        <taxon>Bacteria</taxon>
        <taxon>Pseudomonadati</taxon>
        <taxon>Planctomycetota</taxon>
        <taxon>Planctomycetia</taxon>
        <taxon>Gemmatales</taxon>
        <taxon>Gemmataceae</taxon>
        <taxon>Frigoriglobus</taxon>
    </lineage>
</organism>
<keyword evidence="8 17" id="KW-0418">Kinase</keyword>
<name>A0A6M5YXL8_9BACT</name>
<evidence type="ECO:0000256" key="12">
    <source>
        <dbReference type="PROSITE-ProRule" id="PRU00110"/>
    </source>
</evidence>
<dbReference type="PANTHER" id="PTHR43395">
    <property type="entry name" value="SENSOR HISTIDINE KINASE CHEA"/>
    <property type="match status" value="1"/>
</dbReference>
<evidence type="ECO:0000256" key="6">
    <source>
        <dbReference type="ARBA" id="ARBA00022679"/>
    </source>
</evidence>
<dbReference type="InterPro" id="IPR036061">
    <property type="entry name" value="CheW-like_dom_sf"/>
</dbReference>
<dbReference type="InterPro" id="IPR036641">
    <property type="entry name" value="HPT_dom_sf"/>
</dbReference>
<dbReference type="Pfam" id="PF01627">
    <property type="entry name" value="Hpt"/>
    <property type="match status" value="1"/>
</dbReference>
<dbReference type="GO" id="GO:0005737">
    <property type="term" value="C:cytoplasm"/>
    <property type="evidence" value="ECO:0007669"/>
    <property type="project" value="InterPro"/>
</dbReference>
<dbReference type="InterPro" id="IPR037006">
    <property type="entry name" value="CheA-like_homodim_sf"/>
</dbReference>
<dbReference type="InterPro" id="IPR036890">
    <property type="entry name" value="HATPase_C_sf"/>
</dbReference>
<comment type="catalytic activity">
    <reaction evidence="1">
        <text>ATP + protein L-histidine = ADP + protein N-phospho-L-histidine.</text>
        <dbReference type="EC" id="2.7.13.3"/>
    </reaction>
</comment>
<keyword evidence="9" id="KW-0067">ATP-binding</keyword>
<proteinExistence type="predicted"/>
<evidence type="ECO:0000256" key="1">
    <source>
        <dbReference type="ARBA" id="ARBA00000085"/>
    </source>
</evidence>
<evidence type="ECO:0000256" key="5">
    <source>
        <dbReference type="ARBA" id="ARBA00022553"/>
    </source>
</evidence>
<dbReference type="PRINTS" id="PR00344">
    <property type="entry name" value="BCTRLSENSOR"/>
</dbReference>
<evidence type="ECO:0000259" key="16">
    <source>
        <dbReference type="PROSITE" id="PS50894"/>
    </source>
</evidence>
<dbReference type="SUPFAM" id="SSF47384">
    <property type="entry name" value="Homodimeric domain of signal transducing histidine kinase"/>
    <property type="match status" value="1"/>
</dbReference>
<keyword evidence="6" id="KW-0808">Transferase</keyword>
<dbReference type="PANTHER" id="PTHR43395:SF10">
    <property type="entry name" value="CHEMOTAXIS PROTEIN CHEA"/>
    <property type="match status" value="1"/>
</dbReference>
<comment type="function">
    <text evidence="11">Involved in the transmission of sensory signals from the chemoreceptors to the flagellar motors. CheA is autophosphorylated; it can transfer its phosphate group to either CheB or CheY.</text>
</comment>
<dbReference type="CDD" id="cd00731">
    <property type="entry name" value="CheA_reg"/>
    <property type="match status" value="1"/>
</dbReference>
<evidence type="ECO:0000256" key="3">
    <source>
        <dbReference type="ARBA" id="ARBA00021495"/>
    </source>
</evidence>
<dbReference type="GO" id="GO:0000155">
    <property type="term" value="F:phosphorelay sensor kinase activity"/>
    <property type="evidence" value="ECO:0007669"/>
    <property type="project" value="InterPro"/>
</dbReference>
<feature type="domain" description="HPt" evidence="16">
    <location>
        <begin position="1"/>
        <end position="105"/>
    </location>
</feature>
<dbReference type="AlphaFoldDB" id="A0A6M5YXL8"/>
<feature type="domain" description="Histidine kinase" evidence="14">
    <location>
        <begin position="339"/>
        <end position="571"/>
    </location>
</feature>
<dbReference type="Gene3D" id="1.20.120.160">
    <property type="entry name" value="HPT domain"/>
    <property type="match status" value="1"/>
</dbReference>
<evidence type="ECO:0000256" key="13">
    <source>
        <dbReference type="SAM" id="MobiDB-lite"/>
    </source>
</evidence>
<dbReference type="CDD" id="cd16916">
    <property type="entry name" value="HATPase_CheA-like"/>
    <property type="match status" value="1"/>
</dbReference>
<evidence type="ECO:0000256" key="4">
    <source>
        <dbReference type="ARBA" id="ARBA00022500"/>
    </source>
</evidence>
<dbReference type="Pfam" id="PF02895">
    <property type="entry name" value="H-kinase_dim"/>
    <property type="match status" value="1"/>
</dbReference>
<dbReference type="InterPro" id="IPR008207">
    <property type="entry name" value="Sig_transdc_His_kin_Hpt_dom"/>
</dbReference>
<feature type="modified residue" description="Phosphohistidine" evidence="12">
    <location>
        <position position="48"/>
    </location>
</feature>
<feature type="compositionally biased region" description="Pro residues" evidence="13">
    <location>
        <begin position="252"/>
        <end position="266"/>
    </location>
</feature>
<dbReference type="SMART" id="SM01231">
    <property type="entry name" value="H-kinase_dim"/>
    <property type="match status" value="1"/>
</dbReference>
<evidence type="ECO:0000313" key="18">
    <source>
        <dbReference type="Proteomes" id="UP000503447"/>
    </source>
</evidence>
<dbReference type="InterPro" id="IPR036097">
    <property type="entry name" value="HisK_dim/P_sf"/>
</dbReference>